<keyword evidence="6 8" id="KW-1133">Transmembrane helix</keyword>
<dbReference type="PANTHER" id="PTHR22911">
    <property type="entry name" value="ACYL-MALONYL CONDENSING ENZYME-RELATED"/>
    <property type="match status" value="1"/>
</dbReference>
<sequence length="306" mass="34070">MSSDEKMRDSTAIGFAYGIAAYTLWGFLPLYWKQLSEIPPMEILAHRILWSFLFVAAIVYFEGTIHKCKEVFYDRTSIMRIVYATVLISVNWGLYIWAINTNHVVEASMGYYMNPLVVVLLGVLVLKEKLSGYQIISLILAAAGVLIITIQYGQFPWISLNLAVSFGLYGLMKKMIPVGSTVGLAIETAILMPMTLGYILFRQIAGIGALGSVTRITTLLLIGSGVATALPLLWFARAARRIPLSSMGFLQYISPSISLVLGVFVFKEQFTTTHFISFGFIWAGLLIYSVSQIKSVRYKSVQSVQR</sequence>
<evidence type="ECO:0000256" key="5">
    <source>
        <dbReference type="ARBA" id="ARBA00022692"/>
    </source>
</evidence>
<feature type="transmembrane region" description="Helical" evidence="8">
    <location>
        <begin position="110"/>
        <end position="126"/>
    </location>
</feature>
<gene>
    <name evidence="10" type="ORF">SAMN02745975_00702</name>
</gene>
<keyword evidence="3" id="KW-0813">Transport</keyword>
<evidence type="ECO:0000259" key="9">
    <source>
        <dbReference type="Pfam" id="PF00892"/>
    </source>
</evidence>
<dbReference type="AlphaFoldDB" id="A0A1M6ED13"/>
<feature type="transmembrane region" description="Helical" evidence="8">
    <location>
        <begin position="272"/>
        <end position="290"/>
    </location>
</feature>
<name>A0A1M6ED13_9FIRM</name>
<dbReference type="InterPro" id="IPR000620">
    <property type="entry name" value="EamA_dom"/>
</dbReference>
<feature type="transmembrane region" description="Helical" evidence="8">
    <location>
        <begin position="184"/>
        <end position="204"/>
    </location>
</feature>
<dbReference type="Pfam" id="PF00892">
    <property type="entry name" value="EamA"/>
    <property type="match status" value="1"/>
</dbReference>
<evidence type="ECO:0000313" key="11">
    <source>
        <dbReference type="Proteomes" id="UP000184536"/>
    </source>
</evidence>
<dbReference type="SUPFAM" id="SSF103481">
    <property type="entry name" value="Multidrug resistance efflux transporter EmrE"/>
    <property type="match status" value="2"/>
</dbReference>
<dbReference type="PANTHER" id="PTHR22911:SF137">
    <property type="entry name" value="SOLUTE CARRIER FAMILY 35 MEMBER G2-RELATED"/>
    <property type="match status" value="1"/>
</dbReference>
<dbReference type="InterPro" id="IPR004626">
    <property type="entry name" value="RarD"/>
</dbReference>
<evidence type="ECO:0000256" key="7">
    <source>
        <dbReference type="ARBA" id="ARBA00023136"/>
    </source>
</evidence>
<reference evidence="11" key="1">
    <citation type="submission" date="2016-11" db="EMBL/GenBank/DDBJ databases">
        <authorList>
            <person name="Varghese N."/>
            <person name="Submissions S."/>
        </authorList>
    </citation>
    <scope>NUCLEOTIDE SEQUENCE [LARGE SCALE GENOMIC DNA]</scope>
    <source>
        <strain evidence="11">DSM 17957</strain>
    </source>
</reference>
<evidence type="ECO:0000313" key="10">
    <source>
        <dbReference type="EMBL" id="SHI83208.1"/>
    </source>
</evidence>
<evidence type="ECO:0000256" key="3">
    <source>
        <dbReference type="ARBA" id="ARBA00022448"/>
    </source>
</evidence>
<comment type="subcellular location">
    <subcellularLocation>
        <location evidence="1">Cell membrane</location>
        <topology evidence="1">Multi-pass membrane protein</topology>
    </subcellularLocation>
</comment>
<accession>A0A1M6ED13</accession>
<evidence type="ECO:0000256" key="1">
    <source>
        <dbReference type="ARBA" id="ARBA00004651"/>
    </source>
</evidence>
<keyword evidence="11" id="KW-1185">Reference proteome</keyword>
<dbReference type="EMBL" id="FQZV01000008">
    <property type="protein sequence ID" value="SHI83208.1"/>
    <property type="molecule type" value="Genomic_DNA"/>
</dbReference>
<dbReference type="Proteomes" id="UP000184536">
    <property type="component" value="Unassembled WGS sequence"/>
</dbReference>
<feature type="transmembrane region" description="Helical" evidence="8">
    <location>
        <begin position="133"/>
        <end position="150"/>
    </location>
</feature>
<feature type="transmembrane region" description="Helical" evidence="8">
    <location>
        <begin position="216"/>
        <end position="236"/>
    </location>
</feature>
<dbReference type="STRING" id="1121919.SAMN02745975_00702"/>
<keyword evidence="4" id="KW-1003">Cell membrane</keyword>
<keyword evidence="7 8" id="KW-0472">Membrane</keyword>
<comment type="similarity">
    <text evidence="2">Belongs to the EamA transporter family.</text>
</comment>
<feature type="transmembrane region" description="Helical" evidence="8">
    <location>
        <begin position="248"/>
        <end position="266"/>
    </location>
</feature>
<evidence type="ECO:0000256" key="8">
    <source>
        <dbReference type="SAM" id="Phobius"/>
    </source>
</evidence>
<evidence type="ECO:0000256" key="2">
    <source>
        <dbReference type="ARBA" id="ARBA00007362"/>
    </source>
</evidence>
<evidence type="ECO:0000256" key="6">
    <source>
        <dbReference type="ARBA" id="ARBA00022989"/>
    </source>
</evidence>
<feature type="transmembrane region" description="Helical" evidence="8">
    <location>
        <begin position="81"/>
        <end position="98"/>
    </location>
</feature>
<dbReference type="NCBIfam" id="TIGR00688">
    <property type="entry name" value="rarD"/>
    <property type="match status" value="1"/>
</dbReference>
<dbReference type="InterPro" id="IPR037185">
    <property type="entry name" value="EmrE-like"/>
</dbReference>
<dbReference type="RefSeq" id="WP_242946207.1">
    <property type="nucleotide sequence ID" value="NZ_FQZV01000008.1"/>
</dbReference>
<proteinExistence type="inferred from homology"/>
<feature type="domain" description="EamA" evidence="9">
    <location>
        <begin position="13"/>
        <end position="149"/>
    </location>
</feature>
<feature type="transmembrane region" description="Helical" evidence="8">
    <location>
        <begin position="44"/>
        <end position="61"/>
    </location>
</feature>
<organism evidence="10 11">
    <name type="scientific">Geosporobacter subterraneus DSM 17957</name>
    <dbReference type="NCBI Taxonomy" id="1121919"/>
    <lineage>
        <taxon>Bacteria</taxon>
        <taxon>Bacillati</taxon>
        <taxon>Bacillota</taxon>
        <taxon>Clostridia</taxon>
        <taxon>Peptostreptococcales</taxon>
        <taxon>Thermotaleaceae</taxon>
        <taxon>Geosporobacter</taxon>
    </lineage>
</organism>
<keyword evidence="5 8" id="KW-0812">Transmembrane</keyword>
<feature type="transmembrane region" description="Helical" evidence="8">
    <location>
        <begin position="12"/>
        <end position="32"/>
    </location>
</feature>
<dbReference type="GO" id="GO:0005886">
    <property type="term" value="C:plasma membrane"/>
    <property type="evidence" value="ECO:0007669"/>
    <property type="project" value="UniProtKB-SubCell"/>
</dbReference>
<feature type="transmembrane region" description="Helical" evidence="8">
    <location>
        <begin position="156"/>
        <end position="172"/>
    </location>
</feature>
<evidence type="ECO:0000256" key="4">
    <source>
        <dbReference type="ARBA" id="ARBA00022475"/>
    </source>
</evidence>
<protein>
    <submittedName>
        <fullName evidence="10">Chloramphenicol-sensitive protein RarD</fullName>
    </submittedName>
</protein>